<reference evidence="2 3" key="1">
    <citation type="submission" date="2017-03" db="EMBL/GenBank/DDBJ databases">
        <authorList>
            <person name="Afonso C.L."/>
            <person name="Miller P.J."/>
            <person name="Scott M.A."/>
            <person name="Spackman E."/>
            <person name="Goraichik I."/>
            <person name="Dimitrov K.M."/>
            <person name="Suarez D.L."/>
            <person name="Swayne D.E."/>
        </authorList>
    </citation>
    <scope>NUCLEOTIDE SEQUENCE [LARGE SCALE GENOMIC DNA]</scope>
    <source>
        <strain evidence="2">SB41UT1</strain>
    </source>
</reference>
<gene>
    <name evidence="2" type="ORF">EHSB41UT_02566</name>
</gene>
<evidence type="ECO:0000256" key="1">
    <source>
        <dbReference type="SAM" id="MobiDB-lite"/>
    </source>
</evidence>
<sequence>MGLKAQFQQAQSVYQQVIHNEGSAGKAFVEAVKSFLGFKVGIAKGEKHIPPVSYKAGDEEVSGVKPWEEKSVSAVEPEAKSQTSNAVRYTPNQTNPYASDQLDGISDTPDEVDPFDGEDVVYSRQPDETNYENTVAVSMLETIVDSMPADQAAKTFATYLRDENKQNGGQYLNGEQVQDILSSFQAAYTGSGNTLAPDTMAKLEDAARTVLFEPVVEHLLTQIFFDKQGELDAFSDELKFLAAKPGRMEEAVDRLCHDVLAQRKLDNNPEAMSKITNLLNQRLAADNQTLEHPDVLEPFNELHMEMMARYGGSE</sequence>
<protein>
    <submittedName>
        <fullName evidence="2">Uncharacterized protein</fullName>
    </submittedName>
</protein>
<accession>A0A1X7AKJ8</accession>
<name>A0A1X7AKJ8_9GAMM</name>
<keyword evidence="3" id="KW-1185">Reference proteome</keyword>
<evidence type="ECO:0000313" key="3">
    <source>
        <dbReference type="Proteomes" id="UP000196573"/>
    </source>
</evidence>
<evidence type="ECO:0000313" key="2">
    <source>
        <dbReference type="EMBL" id="SMA47845.1"/>
    </source>
</evidence>
<organism evidence="2 3">
    <name type="scientific">Parendozoicomonas haliclonae</name>
    <dbReference type="NCBI Taxonomy" id="1960125"/>
    <lineage>
        <taxon>Bacteria</taxon>
        <taxon>Pseudomonadati</taxon>
        <taxon>Pseudomonadota</taxon>
        <taxon>Gammaproteobacteria</taxon>
        <taxon>Oceanospirillales</taxon>
        <taxon>Endozoicomonadaceae</taxon>
        <taxon>Parendozoicomonas</taxon>
    </lineage>
</organism>
<feature type="region of interest" description="Disordered" evidence="1">
    <location>
        <begin position="68"/>
        <end position="105"/>
    </location>
</feature>
<dbReference type="AlphaFoldDB" id="A0A1X7AKJ8"/>
<dbReference type="RefSeq" id="WP_087110462.1">
    <property type="nucleotide sequence ID" value="NZ_CBCSCN010000003.1"/>
</dbReference>
<proteinExistence type="predicted"/>
<feature type="compositionally biased region" description="Polar residues" evidence="1">
    <location>
        <begin position="80"/>
        <end position="98"/>
    </location>
</feature>
<dbReference type="Proteomes" id="UP000196573">
    <property type="component" value="Unassembled WGS sequence"/>
</dbReference>
<dbReference type="EMBL" id="FWPT01000005">
    <property type="protein sequence ID" value="SMA47845.1"/>
    <property type="molecule type" value="Genomic_DNA"/>
</dbReference>